<dbReference type="STRING" id="1231339.Abci_007_122"/>
<feature type="signal peptide" evidence="2">
    <location>
        <begin position="1"/>
        <end position="21"/>
    </location>
</feature>
<accession>A0A6N3SQ59</accession>
<gene>
    <name evidence="3" type="ORF">Abci_007_122</name>
    <name evidence="4" type="ORF">ACI01nite_18440</name>
</gene>
<dbReference type="EMBL" id="BAMV01000007">
    <property type="protein sequence ID" value="GAN59719.1"/>
    <property type="molecule type" value="Genomic_DNA"/>
</dbReference>
<feature type="compositionally biased region" description="Basic and acidic residues" evidence="1">
    <location>
        <begin position="170"/>
        <end position="179"/>
    </location>
</feature>
<reference evidence="3 5" key="1">
    <citation type="submission" date="2012-11" db="EMBL/GenBank/DDBJ databases">
        <title>Whole genome sequence of Acetobacter cibinongensis 4H-1.</title>
        <authorList>
            <person name="Azuma Y."/>
            <person name="Higashiura N."/>
            <person name="Hirakawa H."/>
            <person name="Matsushita K."/>
        </authorList>
    </citation>
    <scope>NUCLEOTIDE SEQUENCE [LARGE SCALE GENOMIC DNA]</scope>
    <source>
        <strain evidence="3 5">4H-1</strain>
    </source>
</reference>
<dbReference type="Proteomes" id="UP000032671">
    <property type="component" value="Unassembled WGS sequence"/>
</dbReference>
<keyword evidence="6" id="KW-1185">Reference proteome</keyword>
<evidence type="ECO:0000313" key="5">
    <source>
        <dbReference type="Proteomes" id="UP000032671"/>
    </source>
</evidence>
<dbReference type="RefSeq" id="WP_244877573.1">
    <property type="nucleotide sequence ID" value="NZ_BAMV01000007.1"/>
</dbReference>
<organism evidence="3 5">
    <name type="scientific">Acetobacter cibinongensis</name>
    <dbReference type="NCBI Taxonomy" id="146475"/>
    <lineage>
        <taxon>Bacteria</taxon>
        <taxon>Pseudomonadati</taxon>
        <taxon>Pseudomonadota</taxon>
        <taxon>Alphaproteobacteria</taxon>
        <taxon>Acetobacterales</taxon>
        <taxon>Acetobacteraceae</taxon>
        <taxon>Acetobacter</taxon>
    </lineage>
</organism>
<feature type="region of interest" description="Disordered" evidence="1">
    <location>
        <begin position="144"/>
        <end position="179"/>
    </location>
</feature>
<evidence type="ECO:0000313" key="3">
    <source>
        <dbReference type="EMBL" id="GAN59719.1"/>
    </source>
</evidence>
<name>A0A0D6N186_9PROT</name>
<evidence type="ECO:0000313" key="4">
    <source>
        <dbReference type="EMBL" id="GEL59242.1"/>
    </source>
</evidence>
<sequence length="179" mass="18165">MSLNTKALIPLAALLSLAACAETPTAPTAQVLPGPGKDYNVFLQEQQFCRNQASQAISGQAEHQNHRAIYGALATTALGAGLGAAAGGGAGAGIGAAAGALGGSGGGAYYSQNQQDGLQTQYNNTYVQCMIAYHNVLPGYAAQAPETAPVQRPHVKTRQPAKKAASTSGKKPDSTIELD</sequence>
<keyword evidence="2" id="KW-0732">Signal</keyword>
<reference evidence="4 6" key="2">
    <citation type="submission" date="2019-07" db="EMBL/GenBank/DDBJ databases">
        <title>Whole genome shotgun sequence of Acetobacter cibinongensis NBRC 16605.</title>
        <authorList>
            <person name="Hosoyama A."/>
            <person name="Uohara A."/>
            <person name="Ohji S."/>
            <person name="Ichikawa N."/>
        </authorList>
    </citation>
    <scope>NUCLEOTIDE SEQUENCE [LARGE SCALE GENOMIC DNA]</scope>
    <source>
        <strain evidence="4 6">NBRC 16605</strain>
    </source>
</reference>
<evidence type="ECO:0008006" key="7">
    <source>
        <dbReference type="Google" id="ProtNLM"/>
    </source>
</evidence>
<accession>A0A0D6N186</accession>
<feature type="chain" id="PRO_5030005668" description="Glycine zipper family protein" evidence="2">
    <location>
        <begin position="22"/>
        <end position="179"/>
    </location>
</feature>
<dbReference type="PROSITE" id="PS51257">
    <property type="entry name" value="PROKAR_LIPOPROTEIN"/>
    <property type="match status" value="1"/>
</dbReference>
<proteinExistence type="predicted"/>
<dbReference type="AlphaFoldDB" id="A0A0D6N186"/>
<evidence type="ECO:0000256" key="1">
    <source>
        <dbReference type="SAM" id="MobiDB-lite"/>
    </source>
</evidence>
<dbReference type="Proteomes" id="UP000321891">
    <property type="component" value="Unassembled WGS sequence"/>
</dbReference>
<protein>
    <recommendedName>
        <fullName evidence="7">Glycine zipper family protein</fullName>
    </recommendedName>
</protein>
<comment type="caution">
    <text evidence="3">The sequence shown here is derived from an EMBL/GenBank/DDBJ whole genome shotgun (WGS) entry which is preliminary data.</text>
</comment>
<evidence type="ECO:0000256" key="2">
    <source>
        <dbReference type="SAM" id="SignalP"/>
    </source>
</evidence>
<evidence type="ECO:0000313" key="6">
    <source>
        <dbReference type="Proteomes" id="UP000321891"/>
    </source>
</evidence>
<dbReference type="EMBL" id="BJVU01000007">
    <property type="protein sequence ID" value="GEL59242.1"/>
    <property type="molecule type" value="Genomic_DNA"/>
</dbReference>